<evidence type="ECO:0000256" key="9">
    <source>
        <dbReference type="ARBA" id="ARBA00023065"/>
    </source>
</evidence>
<evidence type="ECO:0000256" key="2">
    <source>
        <dbReference type="ARBA" id="ARBA00008892"/>
    </source>
</evidence>
<comment type="subunit">
    <text evidence="3">F-type ATPases have 2 components, CF(1) - the catalytic core - and CF(0) - the membrane proton channel.</text>
</comment>
<keyword evidence="4 12" id="KW-0813">Transport</keyword>
<reference evidence="14" key="2">
    <citation type="journal article" date="2015" name="Sci. Rep.">
        <title>Higher-level phylogeny of paraneopteran insects inferred from mitochondrial genome sequences.</title>
        <authorList>
            <person name="Li H."/>
            <person name="Shao R."/>
            <person name="Song N."/>
            <person name="Song F."/>
            <person name="Jiang P."/>
            <person name="Li Z."/>
            <person name="Cai W."/>
        </authorList>
    </citation>
    <scope>NUCLEOTIDE SEQUENCE</scope>
</reference>
<gene>
    <name evidence="14" type="primary">ATP8</name>
</gene>
<evidence type="ECO:0000256" key="3">
    <source>
        <dbReference type="ARBA" id="ARBA00011291"/>
    </source>
</evidence>
<organism evidence="14">
    <name type="scientific">Psococerastis albimaculata</name>
    <dbReference type="NCBI Taxonomy" id="1264641"/>
    <lineage>
        <taxon>Eukaryota</taxon>
        <taxon>Metazoa</taxon>
        <taxon>Ecdysozoa</taxon>
        <taxon>Arthropoda</taxon>
        <taxon>Hexapoda</taxon>
        <taxon>Insecta</taxon>
        <taxon>Pterygota</taxon>
        <taxon>Neoptera</taxon>
        <taxon>Paraneoptera</taxon>
        <taxon>Psocodea</taxon>
        <taxon>Psocomorpha</taxon>
        <taxon>Psocetae</taxon>
        <taxon>Psocidae</taxon>
        <taxon>Psococerastis</taxon>
    </lineage>
</organism>
<dbReference type="RefSeq" id="YP_008080947.1">
    <property type="nucleotide sequence ID" value="NC_021400.1"/>
</dbReference>
<evidence type="ECO:0000256" key="1">
    <source>
        <dbReference type="ARBA" id="ARBA00004304"/>
    </source>
</evidence>
<dbReference type="GO" id="GO:0045259">
    <property type="term" value="C:proton-transporting ATP synthase complex"/>
    <property type="evidence" value="ECO:0007669"/>
    <property type="project" value="UniProtKB-KW"/>
</dbReference>
<dbReference type="AlphaFoldDB" id="M9P7B4"/>
<keyword evidence="11" id="KW-0472">Membrane</keyword>
<dbReference type="GeneID" id="15822470"/>
<evidence type="ECO:0000256" key="5">
    <source>
        <dbReference type="ARBA" id="ARBA00022547"/>
    </source>
</evidence>
<feature type="chain" id="PRO_5004101800" description="ATP synthase complex subunit 8" evidence="13">
    <location>
        <begin position="23"/>
        <end position="53"/>
    </location>
</feature>
<protein>
    <recommendedName>
        <fullName evidence="12">ATP synthase complex subunit 8</fullName>
    </recommendedName>
</protein>
<dbReference type="EMBL" id="JQ910989">
    <property type="protein sequence ID" value="AFY16887.1"/>
    <property type="molecule type" value="Genomic_DNA"/>
</dbReference>
<feature type="signal peptide" evidence="13">
    <location>
        <begin position="1"/>
        <end position="22"/>
    </location>
</feature>
<keyword evidence="10 12" id="KW-0496">Mitochondrion</keyword>
<keyword evidence="7 12" id="KW-0375">Hydrogen ion transport</keyword>
<dbReference type="InterPro" id="IPR001421">
    <property type="entry name" value="ATP8_metazoa"/>
</dbReference>
<evidence type="ECO:0000256" key="4">
    <source>
        <dbReference type="ARBA" id="ARBA00022448"/>
    </source>
</evidence>
<keyword evidence="9 12" id="KW-0406">Ion transport</keyword>
<keyword evidence="8" id="KW-1133">Transmembrane helix</keyword>
<dbReference type="GO" id="GO:0015986">
    <property type="term" value="P:proton motive force-driven ATP synthesis"/>
    <property type="evidence" value="ECO:0007669"/>
    <property type="project" value="InterPro"/>
</dbReference>
<evidence type="ECO:0000256" key="10">
    <source>
        <dbReference type="ARBA" id="ARBA00023128"/>
    </source>
</evidence>
<evidence type="ECO:0000313" key="14">
    <source>
        <dbReference type="EMBL" id="AFY16887.1"/>
    </source>
</evidence>
<evidence type="ECO:0000256" key="13">
    <source>
        <dbReference type="SAM" id="SignalP"/>
    </source>
</evidence>
<evidence type="ECO:0000256" key="6">
    <source>
        <dbReference type="ARBA" id="ARBA00022692"/>
    </source>
</evidence>
<dbReference type="GO" id="GO:0015078">
    <property type="term" value="F:proton transmembrane transporter activity"/>
    <property type="evidence" value="ECO:0007669"/>
    <property type="project" value="InterPro"/>
</dbReference>
<geneLocation type="mitochondrion" evidence="14"/>
<keyword evidence="5 12" id="KW-0138">CF(0)</keyword>
<proteinExistence type="inferred from homology"/>
<evidence type="ECO:0000256" key="8">
    <source>
        <dbReference type="ARBA" id="ARBA00022989"/>
    </source>
</evidence>
<reference evidence="14" key="1">
    <citation type="journal article" date="2013" name="PLoS ONE">
        <title>Mitochondrial Genomes of Two Barklice, Psococerastis albimaculata and Longivalvus hyalospilus (Psocoptera: Psocomorpha): Contrasting Rates in Mitochondrial Gene Rearrangement between Major Lineages of Psocodea.</title>
        <authorList>
            <person name="Li H."/>
            <person name="Shao R."/>
            <person name="Song F."/>
            <person name="Zhou X."/>
            <person name="Yang Q."/>
            <person name="Li Z."/>
            <person name="Cai W."/>
        </authorList>
    </citation>
    <scope>NUCLEOTIDE SEQUENCE</scope>
</reference>
<evidence type="ECO:0000256" key="12">
    <source>
        <dbReference type="RuleBase" id="RU003661"/>
    </source>
</evidence>
<dbReference type="Pfam" id="PF00895">
    <property type="entry name" value="ATP-synt_8"/>
    <property type="match status" value="1"/>
</dbReference>
<sequence>MPQMNPMWWFSLFIMFVTILLSSNSLNYFYSKNALDINSFKKSNIKNNINWKW</sequence>
<keyword evidence="6 12" id="KW-0812">Transmembrane</keyword>
<dbReference type="GO" id="GO:0031966">
    <property type="term" value="C:mitochondrial membrane"/>
    <property type="evidence" value="ECO:0007669"/>
    <property type="project" value="UniProtKB-SubCell"/>
</dbReference>
<evidence type="ECO:0000256" key="11">
    <source>
        <dbReference type="ARBA" id="ARBA00023136"/>
    </source>
</evidence>
<keyword evidence="13" id="KW-0732">Signal</keyword>
<comment type="subcellular location">
    <subcellularLocation>
        <location evidence="1 12">Mitochondrion membrane</location>
        <topology evidence="1 12">Single-pass membrane protein</topology>
    </subcellularLocation>
</comment>
<comment type="similarity">
    <text evidence="2 12">Belongs to the ATPase protein 8 family.</text>
</comment>
<evidence type="ECO:0000256" key="7">
    <source>
        <dbReference type="ARBA" id="ARBA00022781"/>
    </source>
</evidence>
<dbReference type="CTD" id="4509"/>
<name>M9P7B4_9NEOP</name>
<accession>M9P7B4</accession>